<accession>A0A9W7FUH8</accession>
<organism evidence="3 4">
    <name type="scientific">Triparma laevis f. longispina</name>
    <dbReference type="NCBI Taxonomy" id="1714387"/>
    <lineage>
        <taxon>Eukaryota</taxon>
        <taxon>Sar</taxon>
        <taxon>Stramenopiles</taxon>
        <taxon>Ochrophyta</taxon>
        <taxon>Bolidophyceae</taxon>
        <taxon>Parmales</taxon>
        <taxon>Triparmaceae</taxon>
        <taxon>Triparma</taxon>
    </lineage>
</organism>
<dbReference type="Gene3D" id="3.30.870.10">
    <property type="entry name" value="Endonuclease Chain A"/>
    <property type="match status" value="2"/>
</dbReference>
<gene>
    <name evidence="3" type="ORF">TrLO_g2780</name>
</gene>
<sequence length="746" mass="84096">MDRSEAFPPTPLEDLRFPDEPLPSTTFDICRTDPLKPFLFWYKPTHVVISTYGCKPSYITHALDAGNITKSIILRDRIQTKRSWHAKPDTYGAAADSDNDEPYPSSPSQGSSQLTNLQLSSLDDTFEADKAYEKQTRITMAALQNAHSNGQIDDNGHVIAGNTLDTLDNLDDNDAHSISSDVSNISFGNNETHNVLKVNADMNYESQNGKHQFIDLTSTYIDENCDRKRPRGTVHSKYVLGFSSNALHLCVTTANFSGACDQTDGYWCGTFPRVEKNSTPITTFGKTFLAHFKQQIISSLCVRERKNCKANTAKAGERCHYCLGDRCKEKVESFLNEVKLDSVDDIILCYDWAVPPGIELVISRPGKIGRECEVAALHPTETNVQHLLSAGDQVAKILEKHAVKLDGAEGKDKLYIQPTSMGNNLDAGELHEYAKSLSRDQCSDDYRILWPRLTNNNNLAFWKDDIFVNTPYEVLDSLYKYDIDVRKFGRFHHFKSIFVQDGELNDESRMRFKYFLMTSCCLSVGAIGANNNRGLLTTEKEYKNYEMGVMFISKPNRVYTNYQDDDNGVTIQLPLPFTVGPRYLDEDTMKFSEWPKIALSALSTSLRNAQSDNRVNLGTNGQLLPTHPALLDSSETRSLLGGIFDTIAQFCENAKPGEQIKFGEMSQPSWRKEVHEFCESCNAGLQHWSEERKKGGIRDIMYVKMPGLTEVEAAKEKEDSATMEEANRKRPREEKDDFSPPMPSFD</sequence>
<evidence type="ECO:0000313" key="3">
    <source>
        <dbReference type="EMBL" id="GMI18286.1"/>
    </source>
</evidence>
<dbReference type="AlphaFoldDB" id="A0A9W7FUH8"/>
<evidence type="ECO:0000313" key="4">
    <source>
        <dbReference type="Proteomes" id="UP001165122"/>
    </source>
</evidence>
<dbReference type="GO" id="GO:0006281">
    <property type="term" value="P:DNA repair"/>
    <property type="evidence" value="ECO:0007669"/>
    <property type="project" value="InterPro"/>
</dbReference>
<feature type="compositionally biased region" description="Basic and acidic residues" evidence="2">
    <location>
        <begin position="712"/>
        <end position="738"/>
    </location>
</feature>
<evidence type="ECO:0000256" key="2">
    <source>
        <dbReference type="SAM" id="MobiDB-lite"/>
    </source>
</evidence>
<reference evidence="4" key="1">
    <citation type="journal article" date="2023" name="Commun. Biol.">
        <title>Genome analysis of Parmales, the sister group of diatoms, reveals the evolutionary specialization of diatoms from phago-mixotrophs to photoautotrophs.</title>
        <authorList>
            <person name="Ban H."/>
            <person name="Sato S."/>
            <person name="Yoshikawa S."/>
            <person name="Yamada K."/>
            <person name="Nakamura Y."/>
            <person name="Ichinomiya M."/>
            <person name="Sato N."/>
            <person name="Blanc-Mathieu R."/>
            <person name="Endo H."/>
            <person name="Kuwata A."/>
            <person name="Ogata H."/>
        </authorList>
    </citation>
    <scope>NUCLEOTIDE SEQUENCE [LARGE SCALE GENOMIC DNA]</scope>
    <source>
        <strain evidence="4">NIES 3700</strain>
    </source>
</reference>
<protein>
    <submittedName>
        <fullName evidence="3">Uncharacterized protein</fullName>
    </submittedName>
</protein>
<dbReference type="SUPFAM" id="SSF56024">
    <property type="entry name" value="Phospholipase D/nuclease"/>
    <property type="match status" value="1"/>
</dbReference>
<proteinExistence type="predicted"/>
<comment type="caution">
    <text evidence="3">The sequence shown here is derived from an EMBL/GenBank/DDBJ whole genome shotgun (WGS) entry which is preliminary data.</text>
</comment>
<dbReference type="Proteomes" id="UP001165122">
    <property type="component" value="Unassembled WGS sequence"/>
</dbReference>
<feature type="region of interest" description="Disordered" evidence="2">
    <location>
        <begin position="711"/>
        <end position="746"/>
    </location>
</feature>
<name>A0A9W7FUH8_9STRA</name>
<dbReference type="GO" id="GO:0008081">
    <property type="term" value="F:phosphoric diester hydrolase activity"/>
    <property type="evidence" value="ECO:0007669"/>
    <property type="project" value="InterPro"/>
</dbReference>
<feature type="site" description="Interaction with DNA" evidence="1">
    <location>
        <position position="523"/>
    </location>
</feature>
<dbReference type="GO" id="GO:0005634">
    <property type="term" value="C:nucleus"/>
    <property type="evidence" value="ECO:0007669"/>
    <property type="project" value="InterPro"/>
</dbReference>
<dbReference type="Pfam" id="PF06087">
    <property type="entry name" value="Tyr-DNA_phospho"/>
    <property type="match status" value="1"/>
</dbReference>
<dbReference type="OrthoDB" id="10378089at2759"/>
<dbReference type="EMBL" id="BRXW01000328">
    <property type="protein sequence ID" value="GMI18286.1"/>
    <property type="molecule type" value="Genomic_DNA"/>
</dbReference>
<keyword evidence="4" id="KW-1185">Reference proteome</keyword>
<evidence type="ECO:0000256" key="1">
    <source>
        <dbReference type="PIRSR" id="PIRSR610347-3"/>
    </source>
</evidence>
<feature type="region of interest" description="Disordered" evidence="2">
    <location>
        <begin position="85"/>
        <end position="114"/>
    </location>
</feature>
<dbReference type="InterPro" id="IPR010347">
    <property type="entry name" value="Tdp1"/>
</dbReference>